<dbReference type="AlphaFoldDB" id="A0A399EUU5"/>
<organism evidence="4 5">
    <name type="scientific">Calidithermus roseus</name>
    <dbReference type="NCBI Taxonomy" id="1644118"/>
    <lineage>
        <taxon>Bacteria</taxon>
        <taxon>Thermotogati</taxon>
        <taxon>Deinococcota</taxon>
        <taxon>Deinococci</taxon>
        <taxon>Thermales</taxon>
        <taxon>Thermaceae</taxon>
        <taxon>Calidithermus</taxon>
    </lineage>
</organism>
<evidence type="ECO:0000313" key="5">
    <source>
        <dbReference type="Proteomes" id="UP000265341"/>
    </source>
</evidence>
<dbReference type="InterPro" id="IPR001867">
    <property type="entry name" value="OmpR/PhoB-type_DNA-bd"/>
</dbReference>
<protein>
    <submittedName>
        <fullName evidence="4">Type IV pilus biogenesis/stability protein PilW</fullName>
    </submittedName>
</protein>
<gene>
    <name evidence="4" type="ORF">Mrose_01568</name>
</gene>
<evidence type="ECO:0000313" key="4">
    <source>
        <dbReference type="EMBL" id="RIH86859.1"/>
    </source>
</evidence>
<dbReference type="SUPFAM" id="SSF46894">
    <property type="entry name" value="C-terminal effector domain of the bipartite response regulators"/>
    <property type="match status" value="1"/>
</dbReference>
<keyword evidence="2" id="KW-0802">TPR repeat</keyword>
<evidence type="ECO:0000259" key="3">
    <source>
        <dbReference type="SMART" id="SM00862"/>
    </source>
</evidence>
<keyword evidence="5" id="KW-1185">Reference proteome</keyword>
<dbReference type="InterPro" id="IPR019734">
    <property type="entry name" value="TPR_rpt"/>
</dbReference>
<comment type="caution">
    <text evidence="4">The sequence shown here is derived from an EMBL/GenBank/DDBJ whole genome shotgun (WGS) entry which is preliminary data.</text>
</comment>
<dbReference type="GO" id="GO:0006355">
    <property type="term" value="P:regulation of DNA-templated transcription"/>
    <property type="evidence" value="ECO:0007669"/>
    <property type="project" value="InterPro"/>
</dbReference>
<dbReference type="PROSITE" id="PS50005">
    <property type="entry name" value="TPR"/>
    <property type="match status" value="1"/>
</dbReference>
<feature type="domain" description="OmpR/PhoB-type" evidence="3">
    <location>
        <begin position="410"/>
        <end position="482"/>
    </location>
</feature>
<dbReference type="SMART" id="SM00862">
    <property type="entry name" value="Trans_reg_C"/>
    <property type="match status" value="1"/>
</dbReference>
<dbReference type="Gene3D" id="1.25.40.10">
    <property type="entry name" value="Tetratricopeptide repeat domain"/>
    <property type="match status" value="1"/>
</dbReference>
<dbReference type="InterPro" id="IPR011990">
    <property type="entry name" value="TPR-like_helical_dom_sf"/>
</dbReference>
<dbReference type="Gene3D" id="1.10.10.10">
    <property type="entry name" value="Winged helix-like DNA-binding domain superfamily/Winged helix DNA-binding domain"/>
    <property type="match status" value="1"/>
</dbReference>
<dbReference type="SUPFAM" id="SSF48452">
    <property type="entry name" value="TPR-like"/>
    <property type="match status" value="1"/>
</dbReference>
<feature type="repeat" description="TPR" evidence="2">
    <location>
        <begin position="228"/>
        <end position="261"/>
    </location>
</feature>
<evidence type="ECO:0000256" key="2">
    <source>
        <dbReference type="PROSITE-ProRule" id="PRU00339"/>
    </source>
</evidence>
<dbReference type="Proteomes" id="UP000265341">
    <property type="component" value="Unassembled WGS sequence"/>
</dbReference>
<dbReference type="GO" id="GO:0000160">
    <property type="term" value="P:phosphorelay signal transduction system"/>
    <property type="evidence" value="ECO:0007669"/>
    <property type="project" value="InterPro"/>
</dbReference>
<name>A0A399EUU5_9DEIN</name>
<sequence>MAPAVRLLESLVHQASTHQQAEQVADLFGLLPEGWLRQEVSLQRLYAAVLCRSRRSAALLVYLDALTIPISPVLGTYRAWALLREGRYLEALEQLEALGVAQGSPALEEHTPFERGLYWRTKGEVLFRLGRAEWHEVFVNARGDLKGAALGRSLVDEGGLLYLSGQCSVARVVWAEALAYLRDDPYYLAWARHSLGMALIKDRPEEAEQHLLEAARLSRKAVAREFRARALCGLGAVRRSFGEWERALESYQEAIRVACDRDDRQQALWGYGHTLRLLGHLEEALAQLTLARELDTSPAKSWLNADIAATRLMLGDAVGAEESLSQAVEVGERGKIVRTMVQAALHHRSRALEAARTLLDGLDPTNLWVREEVHCFPELRAYLALPEQTVRQKHWIEVNPFGSLEVKVNGRPVPISPTGRPGELLVFLLEHGGSAGVEHLIDQLYGEDQPQNRKALWATVMRLRRALGWKGSVRVQGGVYQLDPTAEWVYRDQPSRGAEEFMVGHYANWIQERRGVFPWVV</sequence>
<dbReference type="Pfam" id="PF13424">
    <property type="entry name" value="TPR_12"/>
    <property type="match status" value="1"/>
</dbReference>
<dbReference type="GO" id="GO:0003677">
    <property type="term" value="F:DNA binding"/>
    <property type="evidence" value="ECO:0007669"/>
    <property type="project" value="UniProtKB-KW"/>
</dbReference>
<reference evidence="4 5" key="1">
    <citation type="submission" date="2018-08" db="EMBL/GenBank/DDBJ databases">
        <title>Meiothermus roseus NBRC 110900 genome sequencing project.</title>
        <authorList>
            <person name="Da Costa M.S."/>
            <person name="Albuquerque L."/>
            <person name="Raposo P."/>
            <person name="Froufe H.J.C."/>
            <person name="Barroso C.S."/>
            <person name="Egas C."/>
        </authorList>
    </citation>
    <scope>NUCLEOTIDE SEQUENCE [LARGE SCALE GENOMIC DNA]</scope>
    <source>
        <strain evidence="4 5">NBRC 110900</strain>
    </source>
</reference>
<dbReference type="EMBL" id="QWLA01000025">
    <property type="protein sequence ID" value="RIH86859.1"/>
    <property type="molecule type" value="Genomic_DNA"/>
</dbReference>
<keyword evidence="1" id="KW-0238">DNA-binding</keyword>
<proteinExistence type="predicted"/>
<dbReference type="InterPro" id="IPR036388">
    <property type="entry name" value="WH-like_DNA-bd_sf"/>
</dbReference>
<accession>A0A399EUU5</accession>
<dbReference type="InterPro" id="IPR016032">
    <property type="entry name" value="Sig_transdc_resp-reg_C-effctor"/>
</dbReference>
<evidence type="ECO:0000256" key="1">
    <source>
        <dbReference type="ARBA" id="ARBA00023125"/>
    </source>
</evidence>